<evidence type="ECO:0000256" key="5">
    <source>
        <dbReference type="ARBA" id="ARBA00022801"/>
    </source>
</evidence>
<dbReference type="EC" id="3.6.1.73" evidence="9"/>
<organism evidence="13 14">
    <name type="scientific">Pycnococcus provasolii</name>
    <dbReference type="NCBI Taxonomy" id="41880"/>
    <lineage>
        <taxon>Eukaryota</taxon>
        <taxon>Viridiplantae</taxon>
        <taxon>Chlorophyta</taxon>
        <taxon>Pseudoscourfieldiophyceae</taxon>
        <taxon>Pseudoscourfieldiales</taxon>
        <taxon>Pycnococcaceae</taxon>
        <taxon>Pycnococcus</taxon>
    </lineage>
</organism>
<dbReference type="InterPro" id="IPR029001">
    <property type="entry name" value="ITPase-like_fam"/>
</dbReference>
<keyword evidence="4" id="KW-0547">Nucleotide-binding</keyword>
<dbReference type="Pfam" id="PF01931">
    <property type="entry name" value="NTPase_I-T"/>
    <property type="match status" value="2"/>
</dbReference>
<comment type="catalytic activity">
    <reaction evidence="10">
        <text>ITP + H2O = IDP + phosphate + H(+)</text>
        <dbReference type="Rhea" id="RHEA:28330"/>
        <dbReference type="ChEBI" id="CHEBI:15377"/>
        <dbReference type="ChEBI" id="CHEBI:15378"/>
        <dbReference type="ChEBI" id="CHEBI:43474"/>
        <dbReference type="ChEBI" id="CHEBI:58280"/>
        <dbReference type="ChEBI" id="CHEBI:61402"/>
        <dbReference type="EC" id="3.6.1.73"/>
    </reaction>
</comment>
<accession>A0A830HW38</accession>
<dbReference type="Gene3D" id="3.90.950.10">
    <property type="match status" value="2"/>
</dbReference>
<evidence type="ECO:0000256" key="4">
    <source>
        <dbReference type="ARBA" id="ARBA00022741"/>
    </source>
</evidence>
<dbReference type="OrthoDB" id="300709at2759"/>
<keyword evidence="5" id="KW-0378">Hydrolase</keyword>
<keyword evidence="3" id="KW-0479">Metal-binding</keyword>
<reference evidence="13" key="1">
    <citation type="submission" date="2020-10" db="EMBL/GenBank/DDBJ databases">
        <title>Unveiling of a novel bifunctional photoreceptor, Dualchrome1, isolated from a cosmopolitan green alga.</title>
        <authorList>
            <person name="Suzuki S."/>
            <person name="Kawachi M."/>
        </authorList>
    </citation>
    <scope>NUCLEOTIDE SEQUENCE</scope>
    <source>
        <strain evidence="13">NIES 2893</strain>
    </source>
</reference>
<dbReference type="GO" id="GO:0046872">
    <property type="term" value="F:metal ion binding"/>
    <property type="evidence" value="ECO:0007669"/>
    <property type="project" value="UniProtKB-KW"/>
</dbReference>
<evidence type="ECO:0000256" key="2">
    <source>
        <dbReference type="ARBA" id="ARBA00001946"/>
    </source>
</evidence>
<evidence type="ECO:0000313" key="13">
    <source>
        <dbReference type="EMBL" id="GHP11444.1"/>
    </source>
</evidence>
<evidence type="ECO:0000313" key="14">
    <source>
        <dbReference type="Proteomes" id="UP000660262"/>
    </source>
</evidence>
<comment type="catalytic activity">
    <reaction evidence="11">
        <text>XTP + H2O = XDP + phosphate + H(+)</text>
        <dbReference type="Rhea" id="RHEA:28406"/>
        <dbReference type="ChEBI" id="CHEBI:15377"/>
        <dbReference type="ChEBI" id="CHEBI:15378"/>
        <dbReference type="ChEBI" id="CHEBI:43474"/>
        <dbReference type="ChEBI" id="CHEBI:59884"/>
        <dbReference type="ChEBI" id="CHEBI:61314"/>
        <dbReference type="EC" id="3.6.1.73"/>
    </reaction>
</comment>
<keyword evidence="7" id="KW-0546">Nucleotide metabolism</keyword>
<protein>
    <recommendedName>
        <fullName evidence="9">inosine/xanthosine triphosphatase</fullName>
        <ecNumber evidence="9">3.6.1.73</ecNumber>
    </recommendedName>
</protein>
<dbReference type="SUPFAM" id="SSF52972">
    <property type="entry name" value="ITPase-like"/>
    <property type="match status" value="2"/>
</dbReference>
<evidence type="ECO:0000256" key="1">
    <source>
        <dbReference type="ARBA" id="ARBA00001936"/>
    </source>
</evidence>
<evidence type="ECO:0000256" key="9">
    <source>
        <dbReference type="ARBA" id="ARBA00038901"/>
    </source>
</evidence>
<sequence>MAVSMSPTIRLLVGSSNPVKLEGARRGVSLGMSNTHVLATPYNAPSNVSEQPFGDCETLAGALNRLKATQAEALRRNNLAQDDAEMFDFVASIEGGCAWRAADGSEGGPKDALACFAWATVQDLKSGVVGRSRSAEFVLPASIAQRVADGEELGPASDAVFGTVDIKRGGGTIGALTNGTLTRAAYYEQPFLGVVGRSRSAEFVVPASIAQRVADGEELGPASDAVFGTVDIKRGGGTIGALTNGTLTRAAYYEQPFLLACLPFVEGAGRELYH</sequence>
<dbReference type="Proteomes" id="UP000660262">
    <property type="component" value="Unassembled WGS sequence"/>
</dbReference>
<comment type="cofactor">
    <cofactor evidence="2">
        <name>Mg(2+)</name>
        <dbReference type="ChEBI" id="CHEBI:18420"/>
    </cofactor>
</comment>
<dbReference type="InterPro" id="IPR050299">
    <property type="entry name" value="YjjX_NTPase"/>
</dbReference>
<feature type="domain" description="Non-canonical purine NTP phosphatase/PRRC1" evidence="12">
    <location>
        <begin position="195"/>
        <end position="264"/>
    </location>
</feature>
<keyword evidence="6" id="KW-0460">Magnesium</keyword>
<evidence type="ECO:0000256" key="3">
    <source>
        <dbReference type="ARBA" id="ARBA00022723"/>
    </source>
</evidence>
<dbReference type="EMBL" id="BNJQ01000034">
    <property type="protein sequence ID" value="GHP11444.1"/>
    <property type="molecule type" value="Genomic_DNA"/>
</dbReference>
<keyword evidence="14" id="KW-1185">Reference proteome</keyword>
<comment type="cofactor">
    <cofactor evidence="1">
        <name>Mn(2+)</name>
        <dbReference type="ChEBI" id="CHEBI:29035"/>
    </cofactor>
</comment>
<evidence type="ECO:0000256" key="10">
    <source>
        <dbReference type="ARBA" id="ARBA00048174"/>
    </source>
</evidence>
<proteinExistence type="predicted"/>
<feature type="domain" description="Non-canonical purine NTP phosphatase/PRRC1" evidence="12">
    <location>
        <begin position="14"/>
        <end position="190"/>
    </location>
</feature>
<name>A0A830HW38_9CHLO</name>
<dbReference type="GO" id="GO:0103023">
    <property type="term" value="F:ITPase activity"/>
    <property type="evidence" value="ECO:0007669"/>
    <property type="project" value="UniProtKB-EC"/>
</dbReference>
<gene>
    <name evidence="13" type="ORF">PPROV_001017200</name>
</gene>
<dbReference type="GO" id="GO:0006772">
    <property type="term" value="P:thiamine metabolic process"/>
    <property type="evidence" value="ECO:0007669"/>
    <property type="project" value="TreeGrafter"/>
</dbReference>
<dbReference type="GO" id="GO:0009117">
    <property type="term" value="P:nucleotide metabolic process"/>
    <property type="evidence" value="ECO:0007669"/>
    <property type="project" value="UniProtKB-KW"/>
</dbReference>
<dbReference type="AlphaFoldDB" id="A0A830HW38"/>
<keyword evidence="8" id="KW-0464">Manganese</keyword>
<evidence type="ECO:0000256" key="6">
    <source>
        <dbReference type="ARBA" id="ARBA00022842"/>
    </source>
</evidence>
<evidence type="ECO:0000256" key="8">
    <source>
        <dbReference type="ARBA" id="ARBA00023211"/>
    </source>
</evidence>
<dbReference type="PANTHER" id="PTHR34699">
    <property type="match status" value="1"/>
</dbReference>
<dbReference type="PANTHER" id="PTHR34699:SF2">
    <property type="entry name" value="NON-CANONICAL PURINE NTP PHOSPHATASE_PRRC1 DOMAIN-CONTAINING PROTEIN"/>
    <property type="match status" value="1"/>
</dbReference>
<evidence type="ECO:0000256" key="7">
    <source>
        <dbReference type="ARBA" id="ARBA00023080"/>
    </source>
</evidence>
<evidence type="ECO:0000259" key="12">
    <source>
        <dbReference type="Pfam" id="PF01931"/>
    </source>
</evidence>
<dbReference type="GO" id="GO:0000166">
    <property type="term" value="F:nucleotide binding"/>
    <property type="evidence" value="ECO:0007669"/>
    <property type="project" value="UniProtKB-KW"/>
</dbReference>
<comment type="caution">
    <text evidence="13">The sequence shown here is derived from an EMBL/GenBank/DDBJ whole genome shotgun (WGS) entry which is preliminary data.</text>
</comment>
<dbReference type="InterPro" id="IPR026533">
    <property type="entry name" value="NTPase/PRRC1"/>
</dbReference>
<evidence type="ECO:0000256" key="11">
    <source>
        <dbReference type="ARBA" id="ARBA00048781"/>
    </source>
</evidence>